<feature type="compositionally biased region" description="Low complexity" evidence="1">
    <location>
        <begin position="44"/>
        <end position="58"/>
    </location>
</feature>
<dbReference type="VEuPathDB" id="VectorBase:AMEM000338"/>
<evidence type="ECO:0000256" key="1">
    <source>
        <dbReference type="SAM" id="MobiDB-lite"/>
    </source>
</evidence>
<feature type="compositionally biased region" description="Pro residues" evidence="1">
    <location>
        <begin position="59"/>
        <end position="75"/>
    </location>
</feature>
<keyword evidence="4" id="KW-1185">Reference proteome</keyword>
<sequence>MVRRLGSSSSPSLISDLYAWMPIAFFIFMAATIIGSRHFRLRSSSAGPPASACGEAAPPTMPPEAADPPPPPPVVMLPNRTDMRFSLRLVACSSLRRVDGGSMINNSSARRTLFATIALVTMAEQQQPHTRSTPEQRAKGMGRRRRR</sequence>
<reference evidence="3" key="1">
    <citation type="submission" date="2020-05" db="UniProtKB">
        <authorList>
            <consortium name="EnsemblMetazoa"/>
        </authorList>
    </citation>
    <scope>IDENTIFICATION</scope>
    <source>
        <strain evidence="3">MAF</strain>
    </source>
</reference>
<evidence type="ECO:0000256" key="2">
    <source>
        <dbReference type="SAM" id="Phobius"/>
    </source>
</evidence>
<keyword evidence="2" id="KW-0812">Transmembrane</keyword>
<dbReference type="Proteomes" id="UP000075903">
    <property type="component" value="Unassembled WGS sequence"/>
</dbReference>
<keyword evidence="2" id="KW-1133">Transmembrane helix</keyword>
<organism evidence="3 4">
    <name type="scientific">Anopheles merus</name>
    <name type="common">Mosquito</name>
    <dbReference type="NCBI Taxonomy" id="30066"/>
    <lineage>
        <taxon>Eukaryota</taxon>
        <taxon>Metazoa</taxon>
        <taxon>Ecdysozoa</taxon>
        <taxon>Arthropoda</taxon>
        <taxon>Hexapoda</taxon>
        <taxon>Insecta</taxon>
        <taxon>Pterygota</taxon>
        <taxon>Neoptera</taxon>
        <taxon>Endopterygota</taxon>
        <taxon>Diptera</taxon>
        <taxon>Nematocera</taxon>
        <taxon>Culicoidea</taxon>
        <taxon>Culicidae</taxon>
        <taxon>Anophelinae</taxon>
        <taxon>Anopheles</taxon>
    </lineage>
</organism>
<proteinExistence type="predicted"/>
<dbReference type="AlphaFoldDB" id="A0A182UMC2"/>
<evidence type="ECO:0000313" key="3">
    <source>
        <dbReference type="EnsemblMetazoa" id="AMEM000338-PA"/>
    </source>
</evidence>
<feature type="region of interest" description="Disordered" evidence="1">
    <location>
        <begin position="124"/>
        <end position="147"/>
    </location>
</feature>
<evidence type="ECO:0000313" key="4">
    <source>
        <dbReference type="Proteomes" id="UP000075903"/>
    </source>
</evidence>
<name>A0A182UMC2_ANOME</name>
<feature type="transmembrane region" description="Helical" evidence="2">
    <location>
        <begin position="17"/>
        <end position="35"/>
    </location>
</feature>
<protein>
    <submittedName>
        <fullName evidence="3">Uncharacterized protein</fullName>
    </submittedName>
</protein>
<accession>A0A182UMC2</accession>
<keyword evidence="2" id="KW-0472">Membrane</keyword>
<feature type="region of interest" description="Disordered" evidence="1">
    <location>
        <begin position="44"/>
        <end position="75"/>
    </location>
</feature>
<dbReference type="EnsemblMetazoa" id="AMEM000338-RA">
    <property type="protein sequence ID" value="AMEM000338-PA"/>
    <property type="gene ID" value="AMEM000338"/>
</dbReference>